<gene>
    <name evidence="6" type="ORF">ACFP1K_23595</name>
</gene>
<evidence type="ECO:0000256" key="3">
    <source>
        <dbReference type="ARBA" id="ARBA00023163"/>
    </source>
</evidence>
<feature type="region of interest" description="Disordered" evidence="4">
    <location>
        <begin position="376"/>
        <end position="416"/>
    </location>
</feature>
<accession>A0ABW1NLM6</accession>
<organism evidence="6 7">
    <name type="scientific">Sphaerisporangium aureirubrum</name>
    <dbReference type="NCBI Taxonomy" id="1544736"/>
    <lineage>
        <taxon>Bacteria</taxon>
        <taxon>Bacillati</taxon>
        <taxon>Actinomycetota</taxon>
        <taxon>Actinomycetes</taxon>
        <taxon>Streptosporangiales</taxon>
        <taxon>Streptosporangiaceae</taxon>
        <taxon>Sphaerisporangium</taxon>
    </lineage>
</organism>
<feature type="domain" description="HTH luxR-type" evidence="5">
    <location>
        <begin position="408"/>
        <end position="470"/>
    </location>
</feature>
<evidence type="ECO:0000256" key="1">
    <source>
        <dbReference type="ARBA" id="ARBA00023015"/>
    </source>
</evidence>
<comment type="caution">
    <text evidence="6">The sequence shown here is derived from an EMBL/GenBank/DDBJ whole genome shotgun (WGS) entry which is preliminary data.</text>
</comment>
<dbReference type="RefSeq" id="WP_380756939.1">
    <property type="nucleotide sequence ID" value="NZ_JBHSRF010000038.1"/>
</dbReference>
<protein>
    <submittedName>
        <fullName evidence="6">LuxR C-terminal-related transcriptional regulator</fullName>
    </submittedName>
</protein>
<keyword evidence="1" id="KW-0805">Transcription regulation</keyword>
<proteinExistence type="predicted"/>
<dbReference type="SMART" id="SM00421">
    <property type="entry name" value="HTH_LUXR"/>
    <property type="match status" value="1"/>
</dbReference>
<dbReference type="Gene3D" id="1.25.40.10">
    <property type="entry name" value="Tetratricopeptide repeat domain"/>
    <property type="match status" value="1"/>
</dbReference>
<dbReference type="Proteomes" id="UP001596137">
    <property type="component" value="Unassembled WGS sequence"/>
</dbReference>
<dbReference type="EMBL" id="JBHSRF010000038">
    <property type="protein sequence ID" value="MFC6084166.1"/>
    <property type="molecule type" value="Genomic_DNA"/>
</dbReference>
<sequence length="470" mass="50654">MIRELFADASADEQFSAKVATIVDEWLGRSRPEIVTPSSVRLMLLRGRTREAARHLRESRDAGSFLELADWVRCWYPGLSGLVPSPPAVPSFEVSTGLEGLSVLAAYFAGHDSAAAVARADQVLRACPMGESGLESLVSALATLVYADRADLAARWCEPLLEQTTSHCDPYWQGAFAAIRAETAIRQGRVKDAERCARNAFSHLPMGSWGVALGTPLAAMTIAKTALGKLEDAARYLAVPVLDAMFQTPVGLHYLNARGTYRLAAGAADAALADFLACGEFMRGWGIDLPGVAAWRLGAVRALLQLGRTGEARRLAEEQLARAEHTRTRGIALRLRAATLPLTERPEALEQAVETLQSVQDTLELAHALADAGSAYSELGDGPRARAAERRSRQLLRSCGGSPQERPGPAPGAGLSEAERRVATLAARGQTNRQISGELFVTVSTVEQHLTRIYRKLGVSRRADLPVFLD</sequence>
<evidence type="ECO:0000313" key="7">
    <source>
        <dbReference type="Proteomes" id="UP001596137"/>
    </source>
</evidence>
<dbReference type="SUPFAM" id="SSF46894">
    <property type="entry name" value="C-terminal effector domain of the bipartite response regulators"/>
    <property type="match status" value="1"/>
</dbReference>
<dbReference type="InterPro" id="IPR016032">
    <property type="entry name" value="Sig_transdc_resp-reg_C-effctor"/>
</dbReference>
<feature type="compositionally biased region" description="Basic and acidic residues" evidence="4">
    <location>
        <begin position="381"/>
        <end position="392"/>
    </location>
</feature>
<dbReference type="CDD" id="cd06170">
    <property type="entry name" value="LuxR_C_like"/>
    <property type="match status" value="1"/>
</dbReference>
<keyword evidence="7" id="KW-1185">Reference proteome</keyword>
<dbReference type="InterPro" id="IPR011990">
    <property type="entry name" value="TPR-like_helical_dom_sf"/>
</dbReference>
<name>A0ABW1NLM6_9ACTN</name>
<keyword evidence="2" id="KW-0238">DNA-binding</keyword>
<dbReference type="PROSITE" id="PS00622">
    <property type="entry name" value="HTH_LUXR_1"/>
    <property type="match status" value="1"/>
</dbReference>
<dbReference type="Gene3D" id="1.10.10.10">
    <property type="entry name" value="Winged helix-like DNA-binding domain superfamily/Winged helix DNA-binding domain"/>
    <property type="match status" value="1"/>
</dbReference>
<dbReference type="PANTHER" id="PTHR44688">
    <property type="entry name" value="DNA-BINDING TRANSCRIPTIONAL ACTIVATOR DEVR_DOSR"/>
    <property type="match status" value="1"/>
</dbReference>
<evidence type="ECO:0000259" key="5">
    <source>
        <dbReference type="PROSITE" id="PS50043"/>
    </source>
</evidence>
<dbReference type="PANTHER" id="PTHR44688:SF16">
    <property type="entry name" value="DNA-BINDING TRANSCRIPTIONAL ACTIVATOR DEVR_DOSR"/>
    <property type="match status" value="1"/>
</dbReference>
<evidence type="ECO:0000313" key="6">
    <source>
        <dbReference type="EMBL" id="MFC6084166.1"/>
    </source>
</evidence>
<dbReference type="PROSITE" id="PS50043">
    <property type="entry name" value="HTH_LUXR_2"/>
    <property type="match status" value="1"/>
</dbReference>
<dbReference type="PRINTS" id="PR00038">
    <property type="entry name" value="HTHLUXR"/>
</dbReference>
<dbReference type="Pfam" id="PF00196">
    <property type="entry name" value="GerE"/>
    <property type="match status" value="1"/>
</dbReference>
<reference evidence="7" key="1">
    <citation type="journal article" date="2019" name="Int. J. Syst. Evol. Microbiol.">
        <title>The Global Catalogue of Microorganisms (GCM) 10K type strain sequencing project: providing services to taxonomists for standard genome sequencing and annotation.</title>
        <authorList>
            <consortium name="The Broad Institute Genomics Platform"/>
            <consortium name="The Broad Institute Genome Sequencing Center for Infectious Disease"/>
            <person name="Wu L."/>
            <person name="Ma J."/>
        </authorList>
    </citation>
    <scope>NUCLEOTIDE SEQUENCE [LARGE SCALE GENOMIC DNA]</scope>
    <source>
        <strain evidence="7">JCM 30346</strain>
    </source>
</reference>
<keyword evidence="3" id="KW-0804">Transcription</keyword>
<evidence type="ECO:0000256" key="4">
    <source>
        <dbReference type="SAM" id="MobiDB-lite"/>
    </source>
</evidence>
<dbReference type="InterPro" id="IPR000792">
    <property type="entry name" value="Tscrpt_reg_LuxR_C"/>
</dbReference>
<evidence type="ECO:0000256" key="2">
    <source>
        <dbReference type="ARBA" id="ARBA00023125"/>
    </source>
</evidence>
<dbReference type="InterPro" id="IPR036388">
    <property type="entry name" value="WH-like_DNA-bd_sf"/>
</dbReference>